<evidence type="ECO:0000313" key="2">
    <source>
        <dbReference type="EMBL" id="CAL4111572.1"/>
    </source>
</evidence>
<organism evidence="2 3">
    <name type="scientific">Meganyctiphanes norvegica</name>
    <name type="common">Northern krill</name>
    <name type="synonym">Thysanopoda norvegica</name>
    <dbReference type="NCBI Taxonomy" id="48144"/>
    <lineage>
        <taxon>Eukaryota</taxon>
        <taxon>Metazoa</taxon>
        <taxon>Ecdysozoa</taxon>
        <taxon>Arthropoda</taxon>
        <taxon>Crustacea</taxon>
        <taxon>Multicrustacea</taxon>
        <taxon>Malacostraca</taxon>
        <taxon>Eumalacostraca</taxon>
        <taxon>Eucarida</taxon>
        <taxon>Euphausiacea</taxon>
        <taxon>Euphausiidae</taxon>
        <taxon>Meganyctiphanes</taxon>
    </lineage>
</organism>
<gene>
    <name evidence="2" type="ORF">MNOR_LOCUS19673</name>
</gene>
<feature type="compositionally biased region" description="Acidic residues" evidence="1">
    <location>
        <begin position="1"/>
        <end position="23"/>
    </location>
</feature>
<comment type="caution">
    <text evidence="2">The sequence shown here is derived from an EMBL/GenBank/DDBJ whole genome shotgun (WGS) entry which is preliminary data.</text>
</comment>
<evidence type="ECO:0000256" key="1">
    <source>
        <dbReference type="SAM" id="MobiDB-lite"/>
    </source>
</evidence>
<evidence type="ECO:0000313" key="3">
    <source>
        <dbReference type="Proteomes" id="UP001497623"/>
    </source>
</evidence>
<dbReference type="AlphaFoldDB" id="A0AAV2R3M9"/>
<proteinExistence type="predicted"/>
<accession>A0AAV2R3M9</accession>
<name>A0AAV2R3M9_MEGNR</name>
<dbReference type="Proteomes" id="UP001497623">
    <property type="component" value="Unassembled WGS sequence"/>
</dbReference>
<protein>
    <submittedName>
        <fullName evidence="2">Uncharacterized protein</fullName>
    </submittedName>
</protein>
<reference evidence="2 3" key="1">
    <citation type="submission" date="2024-05" db="EMBL/GenBank/DDBJ databases">
        <authorList>
            <person name="Wallberg A."/>
        </authorList>
    </citation>
    <scope>NUCLEOTIDE SEQUENCE [LARGE SCALE GENOMIC DNA]</scope>
</reference>
<sequence length="136" mass="14982">MELGDDDDVDNDDLDSGEYDDPDYVANKVHETVSEIDIDESDDPDYGNCVKEMDYGEDVVVVRGYLGNIQRKMSSSSALCEIVLGCQFALLLLIHSDVDGVISPMKSMSSTISLCCTPSVIMISLRTIHQVIKKNL</sequence>
<dbReference type="EMBL" id="CAXKWB010014733">
    <property type="protein sequence ID" value="CAL4111572.1"/>
    <property type="molecule type" value="Genomic_DNA"/>
</dbReference>
<feature type="region of interest" description="Disordered" evidence="1">
    <location>
        <begin position="1"/>
        <end position="24"/>
    </location>
</feature>
<keyword evidence="3" id="KW-1185">Reference proteome</keyword>